<evidence type="ECO:0000256" key="6">
    <source>
        <dbReference type="PIRSR" id="PIRSR609283-1"/>
    </source>
</evidence>
<comment type="similarity">
    <text evidence="5">Belongs to the apyrase family.</text>
</comment>
<feature type="binding site" evidence="6">
    <location>
        <position position="699"/>
    </location>
    <ligand>
        <name>Ca(2+)</name>
        <dbReference type="ChEBI" id="CHEBI:29108"/>
    </ligand>
</feature>
<dbReference type="SUPFAM" id="SSF52058">
    <property type="entry name" value="L domain-like"/>
    <property type="match status" value="2"/>
</dbReference>
<feature type="signal peptide" evidence="7">
    <location>
        <begin position="1"/>
        <end position="19"/>
    </location>
</feature>
<evidence type="ECO:0000256" key="5">
    <source>
        <dbReference type="ARBA" id="ARBA00025738"/>
    </source>
</evidence>
<dbReference type="GO" id="GO:0005509">
    <property type="term" value="F:calcium ion binding"/>
    <property type="evidence" value="ECO:0007669"/>
    <property type="project" value="InterPro"/>
</dbReference>
<feature type="binding site" evidence="6">
    <location>
        <position position="812"/>
    </location>
    <ligand>
        <name>Ca(2+)</name>
        <dbReference type="ChEBI" id="CHEBI:29108"/>
    </ligand>
</feature>
<dbReference type="InterPro" id="IPR036258">
    <property type="entry name" value="Apyrase_sf"/>
</dbReference>
<keyword evidence="2 6" id="KW-0479">Metal-binding</keyword>
<sequence length="932" mass="105887">MHVLYLHVILPALFLHVSSTPDCWHYTSIETKEDYEEFVHDCEGAGKLGFENDHPWIFNASMVTEKQFNKLFKKAYRLRMSIFIQNTDFKKPNLKALKKIHVRKGIPSFRIENNPNLVELRLPATAVQAKPDGSTIELYYYANGDSDPSQVRTLCNKDETCHYAKDTECSRIEHPIKLTKPHRVDEFVNQCQGQKVIKAIPGVKLELNLAMLSAHQIKRLFKNVEELYMCITAVGTYHKRVMFPKLKHLEACEGGENSLELVNNPFLRELVLPVSFTSDQSIRVRGNPVLSHLNIRPLVLLCPMCDVQDPGEERIDTPNDFQAVCENYAAPKNENDYLALVYRCAGVKKLFFTGNKVETFDASMLEQRRFEELFKSIEETNFCIRVFNTGYTRLALPNLRKVRHKRPGCVLDVQNNAFMRDLLIHYEVHKEGSLKLTATLKNNKVITPQFTSRWRRRLCKDLTCELSAYTDCFNLEDIGAKKIAQECKGKKVIKPAPGAELHVNVADLTVDEFFDLFEHVEEAHMCLKAHNTNHEELSFPQLKKLVACNDAEPAIDVKNNKKLAHMSFNKNLKLPSSTIVRGNPKLSTYDLKKMRKQCSGCNIQKDKVGGNPLCPSCNSTRPYAPRHMEDGSLEYDLLAVTDLDNYTEVCNNNWESTARRGVLRMSADQKTISVEWNVTSDVLLSTCLVIAGRGMELSDLAVFDGRLLAPDDKTGVIYELTKGAANPWVTLHDGAGNKGKRFKVEWLTVKGDKLYAGGLGTEWRTGKGLNSNFMYVKIVSRTGEVEHVSWRLVYLKLRRAVGIEYPGYVTHEAVQWSDIHRKWFFLPRRASHEIYDPVKDERKGTNLLIIADETFSSFEVVKIGQLVHPTRGFSAFQFIPNTGDNLITAMKSEEIGGKAVNSYVSVFDIKGNILLPDSPVYAKLKFEGIAFV</sequence>
<dbReference type="GO" id="GO:0004382">
    <property type="term" value="F:GDP phosphatase activity"/>
    <property type="evidence" value="ECO:0007669"/>
    <property type="project" value="TreeGrafter"/>
</dbReference>
<keyword evidence="7" id="KW-0732">Signal</keyword>
<dbReference type="AlphaFoldDB" id="A0A016VF09"/>
<dbReference type="EMBL" id="JARK01001347">
    <property type="protein sequence ID" value="EYC25886.1"/>
    <property type="molecule type" value="Genomic_DNA"/>
</dbReference>
<proteinExistence type="inferred from homology"/>
<dbReference type="GO" id="GO:0030166">
    <property type="term" value="P:proteoglycan biosynthetic process"/>
    <property type="evidence" value="ECO:0007669"/>
    <property type="project" value="TreeGrafter"/>
</dbReference>
<dbReference type="GO" id="GO:0045134">
    <property type="term" value="F:UDP phosphatase activity"/>
    <property type="evidence" value="ECO:0007669"/>
    <property type="project" value="TreeGrafter"/>
</dbReference>
<comment type="caution">
    <text evidence="8">The sequence shown here is derived from an EMBL/GenBank/DDBJ whole genome shotgun (WGS) entry which is preliminary data.</text>
</comment>
<evidence type="ECO:0000256" key="1">
    <source>
        <dbReference type="ARBA" id="ARBA00001913"/>
    </source>
</evidence>
<evidence type="ECO:0000256" key="4">
    <source>
        <dbReference type="ARBA" id="ARBA00022837"/>
    </source>
</evidence>
<evidence type="ECO:0000313" key="8">
    <source>
        <dbReference type="EMBL" id="EYC25886.1"/>
    </source>
</evidence>
<name>A0A016VF09_9BILA</name>
<accession>A0A016VF09</accession>
<dbReference type="InterPro" id="IPR009283">
    <property type="entry name" value="Apyrase"/>
</dbReference>
<dbReference type="SUPFAM" id="SSF101887">
    <property type="entry name" value="Apyrase"/>
    <property type="match status" value="1"/>
</dbReference>
<dbReference type="Pfam" id="PF06079">
    <property type="entry name" value="Apyrase"/>
    <property type="match status" value="1"/>
</dbReference>
<keyword evidence="3" id="KW-0378">Hydrolase</keyword>
<evidence type="ECO:0000256" key="2">
    <source>
        <dbReference type="ARBA" id="ARBA00022723"/>
    </source>
</evidence>
<feature type="chain" id="PRO_5001490601" evidence="7">
    <location>
        <begin position="20"/>
        <end position="932"/>
    </location>
</feature>
<keyword evidence="9" id="KW-1185">Reference proteome</keyword>
<comment type="cofactor">
    <cofactor evidence="1 6">
        <name>Ca(2+)</name>
        <dbReference type="ChEBI" id="CHEBI:29108"/>
    </cofactor>
</comment>
<organism evidence="8 9">
    <name type="scientific">Ancylostoma ceylanicum</name>
    <dbReference type="NCBI Taxonomy" id="53326"/>
    <lineage>
        <taxon>Eukaryota</taxon>
        <taxon>Metazoa</taxon>
        <taxon>Ecdysozoa</taxon>
        <taxon>Nematoda</taxon>
        <taxon>Chromadorea</taxon>
        <taxon>Rhabditida</taxon>
        <taxon>Rhabditina</taxon>
        <taxon>Rhabditomorpha</taxon>
        <taxon>Strongyloidea</taxon>
        <taxon>Ancylostomatidae</taxon>
        <taxon>Ancylostomatinae</taxon>
        <taxon>Ancylostoma</taxon>
    </lineage>
</organism>
<feature type="binding site" evidence="6">
    <location>
        <position position="927"/>
    </location>
    <ligand>
        <name>Ca(2+)</name>
        <dbReference type="ChEBI" id="CHEBI:29108"/>
    </ligand>
</feature>
<dbReference type="PANTHER" id="PTHR13023:SF3">
    <property type="entry name" value="SOLUBLE CALCIUM-ACTIVATED NUCLEOTIDASE 1"/>
    <property type="match status" value="1"/>
</dbReference>
<reference evidence="9" key="1">
    <citation type="journal article" date="2015" name="Nat. Genet.">
        <title>The genome and transcriptome of the zoonotic hookworm Ancylostoma ceylanicum identify infection-specific gene families.</title>
        <authorList>
            <person name="Schwarz E.M."/>
            <person name="Hu Y."/>
            <person name="Antoshechkin I."/>
            <person name="Miller M.M."/>
            <person name="Sternberg P.W."/>
            <person name="Aroian R.V."/>
        </authorList>
    </citation>
    <scope>NUCLEOTIDE SEQUENCE</scope>
    <source>
        <strain evidence="9">HY135</strain>
    </source>
</reference>
<dbReference type="Gene3D" id="2.120.10.100">
    <property type="entry name" value="Apyrase"/>
    <property type="match status" value="1"/>
</dbReference>
<dbReference type="PANTHER" id="PTHR13023">
    <property type="entry name" value="APYRASE"/>
    <property type="match status" value="1"/>
</dbReference>
<feature type="binding site" evidence="6">
    <location>
        <position position="745"/>
    </location>
    <ligand>
        <name>Ca(2+)</name>
        <dbReference type="ChEBI" id="CHEBI:29108"/>
    </ligand>
</feature>
<feature type="binding site" evidence="6">
    <location>
        <position position="698"/>
    </location>
    <ligand>
        <name>Ca(2+)</name>
        <dbReference type="ChEBI" id="CHEBI:29108"/>
    </ligand>
</feature>
<evidence type="ECO:0000256" key="7">
    <source>
        <dbReference type="SAM" id="SignalP"/>
    </source>
</evidence>
<gene>
    <name evidence="8" type="primary">Acey_s0011.g1442</name>
    <name evidence="8" type="ORF">Y032_0011g1442</name>
</gene>
<evidence type="ECO:0000256" key="3">
    <source>
        <dbReference type="ARBA" id="ARBA00022801"/>
    </source>
</evidence>
<dbReference type="STRING" id="53326.A0A016VF09"/>
<dbReference type="FunFam" id="2.120.10.100:FF:000001">
    <property type="entry name" value="Soluble calcium-activated nucleotidase 1"/>
    <property type="match status" value="1"/>
</dbReference>
<evidence type="ECO:0000313" key="9">
    <source>
        <dbReference type="Proteomes" id="UP000024635"/>
    </source>
</evidence>
<feature type="binding site" evidence="6">
    <location>
        <position position="874"/>
    </location>
    <ligand>
        <name>Ca(2+)</name>
        <dbReference type="ChEBI" id="CHEBI:29108"/>
    </ligand>
</feature>
<dbReference type="OrthoDB" id="5851182at2759"/>
<dbReference type="Proteomes" id="UP000024635">
    <property type="component" value="Unassembled WGS sequence"/>
</dbReference>
<protein>
    <submittedName>
        <fullName evidence="8">Uncharacterized protein</fullName>
    </submittedName>
</protein>
<keyword evidence="4 6" id="KW-0106">Calcium</keyword>